<evidence type="ECO:0000259" key="6">
    <source>
        <dbReference type="Pfam" id="PF08281"/>
    </source>
</evidence>
<dbReference type="Pfam" id="PF04542">
    <property type="entry name" value="Sigma70_r2"/>
    <property type="match status" value="1"/>
</dbReference>
<dbReference type="InterPro" id="IPR014284">
    <property type="entry name" value="RNA_pol_sigma-70_dom"/>
</dbReference>
<sequence length="157" mass="19077">MCLIYKQLYRFIYSITNDQYLTEDIFQETLMKAYEKFNTIKDIQKFKSWIFCIAKNENLSWIKKYNREIPSEDFYLELLEDSLGDIPEELLIKSETKKRLRESIKLLKPIDQKIIYLRYYYNLALNEIALIIGMNENTVKTHHMRSKKKLYKHIDTV</sequence>
<evidence type="ECO:0000256" key="3">
    <source>
        <dbReference type="ARBA" id="ARBA00023082"/>
    </source>
</evidence>
<reference evidence="7" key="1">
    <citation type="submission" date="2022-12" db="EMBL/GenBank/DDBJ databases">
        <title>Clostridium sp. nov., isolated from industrial wastewater.</title>
        <authorList>
            <person name="Jiayan W."/>
        </authorList>
    </citation>
    <scope>NUCLEOTIDE SEQUENCE</scope>
    <source>
        <strain evidence="7">ZC22-4</strain>
    </source>
</reference>
<dbReference type="EMBL" id="JAPQFJ010000023">
    <property type="protein sequence ID" value="MCY6960245.1"/>
    <property type="molecule type" value="Genomic_DNA"/>
</dbReference>
<dbReference type="Proteomes" id="UP001144612">
    <property type="component" value="Unassembled WGS sequence"/>
</dbReference>
<evidence type="ECO:0000256" key="1">
    <source>
        <dbReference type="ARBA" id="ARBA00010641"/>
    </source>
</evidence>
<evidence type="ECO:0000259" key="5">
    <source>
        <dbReference type="Pfam" id="PF04542"/>
    </source>
</evidence>
<dbReference type="CDD" id="cd06171">
    <property type="entry name" value="Sigma70_r4"/>
    <property type="match status" value="1"/>
</dbReference>
<keyword evidence="4" id="KW-0804">Transcription</keyword>
<evidence type="ECO:0000313" key="8">
    <source>
        <dbReference type="Proteomes" id="UP001144612"/>
    </source>
</evidence>
<keyword evidence="8" id="KW-1185">Reference proteome</keyword>
<gene>
    <name evidence="7" type="ORF">OW729_16630</name>
</gene>
<dbReference type="InterPro" id="IPR013325">
    <property type="entry name" value="RNA_pol_sigma_r2"/>
</dbReference>
<dbReference type="InterPro" id="IPR013249">
    <property type="entry name" value="RNA_pol_sigma70_r4_t2"/>
</dbReference>
<protein>
    <submittedName>
        <fullName evidence="7">RNA polymerase sigma factor</fullName>
    </submittedName>
</protein>
<dbReference type="InterPro" id="IPR013324">
    <property type="entry name" value="RNA_pol_sigma_r3/r4-like"/>
</dbReference>
<dbReference type="Gene3D" id="1.10.10.10">
    <property type="entry name" value="Winged helix-like DNA-binding domain superfamily/Winged helix DNA-binding domain"/>
    <property type="match status" value="1"/>
</dbReference>
<dbReference type="SUPFAM" id="SSF88946">
    <property type="entry name" value="Sigma2 domain of RNA polymerase sigma factors"/>
    <property type="match status" value="1"/>
</dbReference>
<dbReference type="InterPro" id="IPR036388">
    <property type="entry name" value="WH-like_DNA-bd_sf"/>
</dbReference>
<dbReference type="InterPro" id="IPR039425">
    <property type="entry name" value="RNA_pol_sigma-70-like"/>
</dbReference>
<comment type="similarity">
    <text evidence="1">Belongs to the sigma-70 factor family. ECF subfamily.</text>
</comment>
<evidence type="ECO:0000256" key="4">
    <source>
        <dbReference type="ARBA" id="ARBA00023163"/>
    </source>
</evidence>
<dbReference type="NCBIfam" id="TIGR02937">
    <property type="entry name" value="sigma70-ECF"/>
    <property type="match status" value="1"/>
</dbReference>
<accession>A0ABT4DD71</accession>
<dbReference type="PANTHER" id="PTHR43133">
    <property type="entry name" value="RNA POLYMERASE ECF-TYPE SIGMA FACTO"/>
    <property type="match status" value="1"/>
</dbReference>
<comment type="caution">
    <text evidence="7">The sequence shown here is derived from an EMBL/GenBank/DDBJ whole genome shotgun (WGS) entry which is preliminary data.</text>
</comment>
<name>A0ABT4DD71_9CLOT</name>
<keyword evidence="2" id="KW-0805">Transcription regulation</keyword>
<dbReference type="RefSeq" id="WP_268062714.1">
    <property type="nucleotide sequence ID" value="NZ_JAPQFJ010000023.1"/>
</dbReference>
<dbReference type="PANTHER" id="PTHR43133:SF60">
    <property type="entry name" value="RNA POLYMERASE SIGMA FACTOR SIGV"/>
    <property type="match status" value="1"/>
</dbReference>
<dbReference type="Gene3D" id="1.10.1740.10">
    <property type="match status" value="1"/>
</dbReference>
<evidence type="ECO:0000256" key="2">
    <source>
        <dbReference type="ARBA" id="ARBA00023015"/>
    </source>
</evidence>
<keyword evidence="3" id="KW-0731">Sigma factor</keyword>
<feature type="domain" description="RNA polymerase sigma-70 region 2" evidence="5">
    <location>
        <begin position="6"/>
        <end position="67"/>
    </location>
</feature>
<dbReference type="SUPFAM" id="SSF88659">
    <property type="entry name" value="Sigma3 and sigma4 domains of RNA polymerase sigma factors"/>
    <property type="match status" value="1"/>
</dbReference>
<organism evidence="7 8">
    <name type="scientific">Clostridium brassicae</name>
    <dbReference type="NCBI Taxonomy" id="2999072"/>
    <lineage>
        <taxon>Bacteria</taxon>
        <taxon>Bacillati</taxon>
        <taxon>Bacillota</taxon>
        <taxon>Clostridia</taxon>
        <taxon>Eubacteriales</taxon>
        <taxon>Clostridiaceae</taxon>
        <taxon>Clostridium</taxon>
    </lineage>
</organism>
<dbReference type="Pfam" id="PF08281">
    <property type="entry name" value="Sigma70_r4_2"/>
    <property type="match status" value="1"/>
</dbReference>
<dbReference type="InterPro" id="IPR007627">
    <property type="entry name" value="RNA_pol_sigma70_r2"/>
</dbReference>
<proteinExistence type="inferred from homology"/>
<evidence type="ECO:0000313" key="7">
    <source>
        <dbReference type="EMBL" id="MCY6960245.1"/>
    </source>
</evidence>
<feature type="domain" description="RNA polymerase sigma factor 70 region 4 type 2" evidence="6">
    <location>
        <begin position="99"/>
        <end position="150"/>
    </location>
</feature>